<organism evidence="2 3">
    <name type="scientific">Ajellomyces capsulatus (strain G186AR / H82 / ATCC MYA-2454 / RMSCC 2432)</name>
    <name type="common">Darling's disease fungus</name>
    <name type="synonym">Histoplasma capsulatum</name>
    <dbReference type="NCBI Taxonomy" id="447093"/>
    <lineage>
        <taxon>Eukaryota</taxon>
        <taxon>Fungi</taxon>
        <taxon>Dikarya</taxon>
        <taxon>Ascomycota</taxon>
        <taxon>Pezizomycotina</taxon>
        <taxon>Eurotiomycetes</taxon>
        <taxon>Eurotiomycetidae</taxon>
        <taxon>Onygenales</taxon>
        <taxon>Ajellomycetaceae</taxon>
        <taxon>Histoplasma</taxon>
    </lineage>
</organism>
<reference evidence="2" key="1">
    <citation type="submission" date="2009-02" db="EMBL/GenBank/DDBJ databases">
        <title>The Genome Sequence of Ajellomyces capsulatus strain G186AR.</title>
        <authorList>
            <consortium name="The Broad Institute Genome Sequencing Platform"/>
            <person name="Champion M."/>
            <person name="Cuomo C."/>
            <person name="Ma L.-J."/>
            <person name="Henn M.R."/>
            <person name="Sil A."/>
            <person name="Goldman B."/>
            <person name="Young S.K."/>
            <person name="Kodira C.D."/>
            <person name="Zeng Q."/>
            <person name="Koehrsen M."/>
            <person name="Alvarado L."/>
            <person name="Berlin A."/>
            <person name="Borenstein D."/>
            <person name="Chen Z."/>
            <person name="Engels R."/>
            <person name="Freedman E."/>
            <person name="Gellesch M."/>
            <person name="Goldberg J."/>
            <person name="Griggs A."/>
            <person name="Gujja S."/>
            <person name="Heiman D."/>
            <person name="Hepburn T."/>
            <person name="Howarth C."/>
            <person name="Jen D."/>
            <person name="Larson L."/>
            <person name="Lewis B."/>
            <person name="Mehta T."/>
            <person name="Park D."/>
            <person name="Pearson M."/>
            <person name="Roberts A."/>
            <person name="Saif S."/>
            <person name="Shea T."/>
            <person name="Shenoy N."/>
            <person name="Sisk P."/>
            <person name="Stolte C."/>
            <person name="Sykes S."/>
            <person name="Walk T."/>
            <person name="White J."/>
            <person name="Yandava C."/>
            <person name="Klein B."/>
            <person name="McEwen J.G."/>
            <person name="Puccia R."/>
            <person name="Goldman G.H."/>
            <person name="Felipe M.S."/>
            <person name="Nino-Vega G."/>
            <person name="San-Blas G."/>
            <person name="Taylor J."/>
            <person name="Mendoza L."/>
            <person name="Galagan J."/>
            <person name="Nusbaum C."/>
            <person name="Birren B."/>
        </authorList>
    </citation>
    <scope>NUCLEOTIDE SEQUENCE</scope>
    <source>
        <strain evidence="2">G186AR</strain>
    </source>
</reference>
<keyword evidence="3" id="KW-1185">Reference proteome</keyword>
<proteinExistence type="predicted"/>
<feature type="region of interest" description="Disordered" evidence="1">
    <location>
        <begin position="98"/>
        <end position="142"/>
    </location>
</feature>
<dbReference type="Proteomes" id="UP000001631">
    <property type="component" value="Unassembled WGS sequence"/>
</dbReference>
<protein>
    <submittedName>
        <fullName evidence="2">Uncharacterized protein</fullName>
    </submittedName>
</protein>
<feature type="compositionally biased region" description="Basic and acidic residues" evidence="1">
    <location>
        <begin position="125"/>
        <end position="137"/>
    </location>
</feature>
<evidence type="ECO:0000313" key="2">
    <source>
        <dbReference type="EMBL" id="EEH11678.1"/>
    </source>
</evidence>
<name>C0NDD7_AJECG</name>
<dbReference type="InParanoid" id="C0NDD7"/>
<sequence length="192" mass="21488">MNYDKPPGFIYPSSTPGTCFGNTVEVYSSTSGGILAKDLNCGENVVQEPHILSEWDCFCPIHGFQRGQQRILMPPSVLRNLYVKLSIPLPKPLITEHKNPAVAGERSTSESRQITWCPVPQPKPNRREPDNPQRRGDSPPYSPSISIIQYLERHECPKSLYVLELFGPGLYTTCNVLYVRTPYGASSTNLHT</sequence>
<evidence type="ECO:0000256" key="1">
    <source>
        <dbReference type="SAM" id="MobiDB-lite"/>
    </source>
</evidence>
<dbReference type="GeneID" id="69034150"/>
<dbReference type="AlphaFoldDB" id="C0NDD7"/>
<evidence type="ECO:0000313" key="3">
    <source>
        <dbReference type="Proteomes" id="UP000001631"/>
    </source>
</evidence>
<dbReference type="EMBL" id="GG663363">
    <property type="protein sequence ID" value="EEH11678.1"/>
    <property type="molecule type" value="Genomic_DNA"/>
</dbReference>
<accession>C0NDD7</accession>
<gene>
    <name evidence="2" type="ORF">HCBG_01133</name>
</gene>
<dbReference type="HOGENOM" id="CLU_1414791_0_0_1"/>
<dbReference type="RefSeq" id="XP_045292158.1">
    <property type="nucleotide sequence ID" value="XM_045428183.1"/>
</dbReference>